<dbReference type="PANTHER" id="PTHR38469">
    <property type="entry name" value="PERIPLASMIC PEPTIDASE SUBFAMILY S1B"/>
    <property type="match status" value="1"/>
</dbReference>
<keyword evidence="6" id="KW-0720">Serine protease</keyword>
<dbReference type="GO" id="GO:0006508">
    <property type="term" value="P:proteolysis"/>
    <property type="evidence" value="ECO:0007669"/>
    <property type="project" value="UniProtKB-KW"/>
</dbReference>
<name>A0A3E2BPS7_9BACT</name>
<keyword evidence="3 6" id="KW-0645">Protease</keyword>
<evidence type="ECO:0000256" key="4">
    <source>
        <dbReference type="ARBA" id="ARBA00022729"/>
    </source>
</evidence>
<dbReference type="GO" id="GO:0043171">
    <property type="term" value="P:peptide catabolic process"/>
    <property type="evidence" value="ECO:0007669"/>
    <property type="project" value="UniProtKB-UniRule"/>
</dbReference>
<organism evidence="8 9">
    <name type="scientific">Candidatus Saccharicenans subterraneus</name>
    <dbReference type="NCBI Taxonomy" id="2508984"/>
    <lineage>
        <taxon>Bacteria</taxon>
        <taxon>Candidatus Aminicenantota</taxon>
        <taxon>Candidatus Aminicenantia</taxon>
        <taxon>Candidatus Aminicenantales</taxon>
        <taxon>Candidatus Saccharicenantaceae</taxon>
        <taxon>Candidatus Saccharicenans</taxon>
    </lineage>
</organism>
<dbReference type="AlphaFoldDB" id="A0A3E2BPS7"/>
<dbReference type="SUPFAM" id="SSF50494">
    <property type="entry name" value="Trypsin-like serine proteases"/>
    <property type="match status" value="1"/>
</dbReference>
<proteinExistence type="inferred from homology"/>
<dbReference type="Gene3D" id="2.40.10.10">
    <property type="entry name" value="Trypsin-like serine proteases"/>
    <property type="match status" value="1"/>
</dbReference>
<accession>A0A3E2BPS7</accession>
<dbReference type="Pfam" id="PF10459">
    <property type="entry name" value="Peptidase_S46"/>
    <property type="match status" value="1"/>
</dbReference>
<dbReference type="PANTHER" id="PTHR38469:SF1">
    <property type="entry name" value="PERIPLASMIC PEPTIDASE SUBFAMILY S1B"/>
    <property type="match status" value="1"/>
</dbReference>
<dbReference type="GO" id="GO:0008239">
    <property type="term" value="F:dipeptidyl-peptidase activity"/>
    <property type="evidence" value="ECO:0007669"/>
    <property type="project" value="UniProtKB-UniRule"/>
</dbReference>
<keyword evidence="7" id="KW-0175">Coiled coil</keyword>
<evidence type="ECO:0000256" key="5">
    <source>
        <dbReference type="ARBA" id="ARBA00022801"/>
    </source>
</evidence>
<comment type="caution">
    <text evidence="8">The sequence shown here is derived from an EMBL/GenBank/DDBJ whole genome shotgun (WGS) entry which is preliminary data.</text>
</comment>
<reference evidence="8 9" key="1">
    <citation type="submission" date="2018-08" db="EMBL/GenBank/DDBJ databases">
        <title>Genome analysis of the thermophilic bacterium of the candidate phylum Aminicenantes from deep subsurface aquifer revealed its physiology and ecological role.</title>
        <authorList>
            <person name="Kadnikov V.V."/>
            <person name="Mardanov A.V."/>
            <person name="Beletsky A.V."/>
            <person name="Karnachuk O.V."/>
            <person name="Ravin N.V."/>
        </authorList>
    </citation>
    <scope>NUCLEOTIDE SEQUENCE [LARGE SCALE GENOMIC DNA]</scope>
    <source>
        <strain evidence="8">BY38</strain>
    </source>
</reference>
<dbReference type="EC" id="3.4.14.-" evidence="6"/>
<dbReference type="GO" id="GO:0070009">
    <property type="term" value="F:serine-type aminopeptidase activity"/>
    <property type="evidence" value="ECO:0007669"/>
    <property type="project" value="UniProtKB-UniRule"/>
</dbReference>
<evidence type="ECO:0000256" key="2">
    <source>
        <dbReference type="ARBA" id="ARBA00022438"/>
    </source>
</evidence>
<keyword evidence="5 6" id="KW-0378">Hydrolase</keyword>
<dbReference type="Proteomes" id="UP000257323">
    <property type="component" value="Unassembled WGS sequence"/>
</dbReference>
<evidence type="ECO:0000313" key="8">
    <source>
        <dbReference type="EMBL" id="RFT16729.1"/>
    </source>
</evidence>
<dbReference type="EMBL" id="QUAH01000002">
    <property type="protein sequence ID" value="RFT16729.1"/>
    <property type="molecule type" value="Genomic_DNA"/>
</dbReference>
<keyword evidence="4" id="KW-0732">Signal</keyword>
<dbReference type="InterPro" id="IPR043504">
    <property type="entry name" value="Peptidase_S1_PA_chymotrypsin"/>
</dbReference>
<protein>
    <recommendedName>
        <fullName evidence="6">Dipeptidyl-peptidase</fullName>
        <ecNumber evidence="6">3.4.14.-</ecNumber>
    </recommendedName>
</protein>
<dbReference type="InterPro" id="IPR019500">
    <property type="entry name" value="Pep_S46"/>
</dbReference>
<evidence type="ECO:0000256" key="6">
    <source>
        <dbReference type="RuleBase" id="RU366067"/>
    </source>
</evidence>
<dbReference type="InterPro" id="IPR009003">
    <property type="entry name" value="Peptidase_S1_PA"/>
</dbReference>
<feature type="coiled-coil region" evidence="7">
    <location>
        <begin position="541"/>
        <end position="568"/>
    </location>
</feature>
<keyword evidence="2 6" id="KW-0031">Aminopeptidase</keyword>
<evidence type="ECO:0000313" key="9">
    <source>
        <dbReference type="Proteomes" id="UP000257323"/>
    </source>
</evidence>
<evidence type="ECO:0000256" key="1">
    <source>
        <dbReference type="ARBA" id="ARBA00010491"/>
    </source>
</evidence>
<evidence type="ECO:0000256" key="7">
    <source>
        <dbReference type="SAM" id="Coils"/>
    </source>
</evidence>
<evidence type="ECO:0000256" key="3">
    <source>
        <dbReference type="ARBA" id="ARBA00022670"/>
    </source>
</evidence>
<comment type="function">
    <text evidence="6">Catalyzes the removal of dipeptides from the N-terminus of oligopeptides.</text>
</comment>
<comment type="similarity">
    <text evidence="1 6">Belongs to the peptidase S46 family.</text>
</comment>
<gene>
    <name evidence="8" type="ORF">OP8BY_1342</name>
</gene>
<sequence length="724" mass="82269">MIKRMIKTCHRAILFSLVLISGLLLFTGKLPADEGMWPLSELQRLNLQEKGLRMDPSLIYDPSKQSLLYAVVEVGATGSFISPDGLIITNHHVAFGSVVAASTPEKDYLKNGFLARTRAEEIPAAGRTARITESFQDVSARVLSAIKKNMSYADRTRAIEQQIKKIVAEAEKANPGKRAEVAEMFPGKTYWLFLYTVLRDIRLVYVPPLAIGNFGGEDDNWMWPRHTGDFTLMRAYVAPDGKPAEYSEKNVPYQPRTYLKVNPGGVREGDFVFLLGYPGRTYRHLPASYIAYEQNVRMPAVADWYEWQINLMEEMSKASREVALKHDSRIKGMANTMKNYRGKLAGLRRLNYLAQKRQEEAALQEFIQADPGRRATYGQVLPGLEKIYGDMGLEYPRVFVLENLRRSVILFQNAMTVLEAAIERQKPDLERNAAYMDRNFNQTRQRLALGLRTNFYLPTDIAIFKELLKRALALPEAQKIEALSRLAPSGGNLDEAVNNLFKSTRMANSDFIRSLWDKKPEEISQVDDAMLRLARDLYPEYKKIEENNRARKGQMDELQARLVDIRQEFLGKQFIPDANGTLRLTYGRVEGYEPRDAVYYRPFTTVRGIVEKTTGQEPFNTPPDLLRLISQKNFGRFINPDLDTIPVCLLYSTDTTGGNSGSPIIDADGRLVGVNFDRAWEATINDFTWSQRFSRSIGVDIRYVLWILQDLAGAGHLLEEIGIK</sequence>